<dbReference type="InterPro" id="IPR020084">
    <property type="entry name" value="NUDIX_hydrolase_CS"/>
</dbReference>
<proteinExistence type="inferred from homology"/>
<dbReference type="OrthoDB" id="129709at2"/>
<dbReference type="CDD" id="cd03674">
    <property type="entry name" value="NUDIX_Hydrolase"/>
    <property type="match status" value="1"/>
</dbReference>
<dbReference type="PANTHER" id="PTHR43046">
    <property type="entry name" value="GDP-MANNOSE MANNOSYL HYDROLASE"/>
    <property type="match status" value="1"/>
</dbReference>
<keyword evidence="2 3" id="KW-0378">Hydrolase</keyword>
<dbReference type="PANTHER" id="PTHR43046:SF14">
    <property type="entry name" value="MUTT_NUDIX FAMILY PROTEIN"/>
    <property type="match status" value="1"/>
</dbReference>
<dbReference type="SUPFAM" id="SSF55811">
    <property type="entry name" value="Nudix"/>
    <property type="match status" value="1"/>
</dbReference>
<gene>
    <name evidence="5" type="ORF">AYY18_15210</name>
</gene>
<dbReference type="Gene3D" id="3.90.79.10">
    <property type="entry name" value="Nucleoside Triphosphate Pyrophosphohydrolase"/>
    <property type="match status" value="1"/>
</dbReference>
<evidence type="ECO:0000256" key="1">
    <source>
        <dbReference type="ARBA" id="ARBA00001946"/>
    </source>
</evidence>
<feature type="domain" description="Nudix hydrolase" evidence="4">
    <location>
        <begin position="6"/>
        <end position="151"/>
    </location>
</feature>
<dbReference type="RefSeq" id="WP_067399654.1">
    <property type="nucleotide sequence ID" value="NZ_LZEY01000005.1"/>
</dbReference>
<protein>
    <submittedName>
        <fullName evidence="5">DNA mismatch repair protein MutT</fullName>
    </submittedName>
</protein>
<dbReference type="InterPro" id="IPR020476">
    <property type="entry name" value="Nudix_hydrolase"/>
</dbReference>
<name>A0A1B8HS79_9GAMM</name>
<dbReference type="Proteomes" id="UP000092377">
    <property type="component" value="Unassembled WGS sequence"/>
</dbReference>
<evidence type="ECO:0000313" key="5">
    <source>
        <dbReference type="EMBL" id="OBU12484.1"/>
    </source>
</evidence>
<comment type="cofactor">
    <cofactor evidence="1">
        <name>Mg(2+)</name>
        <dbReference type="ChEBI" id="CHEBI:18420"/>
    </cofactor>
</comment>
<accession>A0A1B8HS79</accession>
<organism evidence="5 6">
    <name type="scientific">Morganella psychrotolerans</name>
    <dbReference type="NCBI Taxonomy" id="368603"/>
    <lineage>
        <taxon>Bacteria</taxon>
        <taxon>Pseudomonadati</taxon>
        <taxon>Pseudomonadota</taxon>
        <taxon>Gammaproteobacteria</taxon>
        <taxon>Enterobacterales</taxon>
        <taxon>Morganellaceae</taxon>
        <taxon>Morganella</taxon>
    </lineage>
</organism>
<dbReference type="PROSITE" id="PS51462">
    <property type="entry name" value="NUDIX"/>
    <property type="match status" value="1"/>
</dbReference>
<dbReference type="AlphaFoldDB" id="A0A1B8HS79"/>
<evidence type="ECO:0000259" key="4">
    <source>
        <dbReference type="PROSITE" id="PS51462"/>
    </source>
</evidence>
<comment type="caution">
    <text evidence="5">The sequence shown here is derived from an EMBL/GenBank/DDBJ whole genome shotgun (WGS) entry which is preliminary data.</text>
</comment>
<sequence>MTSSVIKHFTASGLISDSRGRFLLHLHPKLGIWLPPGGHIEENEEPQDAVLREICEETGLDCRVISWDTQAQQQITPLPEVNVLPLPMAILKEFIRDKKTGEHRHIDMVYWCRPLHEGATVHPEFHWLTPDEISSMDNVPQDVCGLIAMIQSRL</sequence>
<evidence type="ECO:0000256" key="3">
    <source>
        <dbReference type="RuleBase" id="RU003476"/>
    </source>
</evidence>
<dbReference type="InterPro" id="IPR015797">
    <property type="entry name" value="NUDIX_hydrolase-like_dom_sf"/>
</dbReference>
<dbReference type="PROSITE" id="PS00893">
    <property type="entry name" value="NUDIX_BOX"/>
    <property type="match status" value="1"/>
</dbReference>
<dbReference type="Pfam" id="PF00293">
    <property type="entry name" value="NUDIX"/>
    <property type="match status" value="1"/>
</dbReference>
<evidence type="ECO:0000313" key="6">
    <source>
        <dbReference type="Proteomes" id="UP000092377"/>
    </source>
</evidence>
<dbReference type="GO" id="GO:0016787">
    <property type="term" value="F:hydrolase activity"/>
    <property type="evidence" value="ECO:0007669"/>
    <property type="project" value="UniProtKB-KW"/>
</dbReference>
<keyword evidence="6" id="KW-1185">Reference proteome</keyword>
<comment type="similarity">
    <text evidence="3">Belongs to the Nudix hydrolase family.</text>
</comment>
<dbReference type="PRINTS" id="PR00502">
    <property type="entry name" value="NUDIXFAMILY"/>
</dbReference>
<reference evidence="6" key="1">
    <citation type="submission" date="2016-06" db="EMBL/GenBank/DDBJ databases">
        <authorList>
            <person name="Butler K."/>
        </authorList>
    </citation>
    <scope>NUCLEOTIDE SEQUENCE [LARGE SCALE GENOMIC DNA]</scope>
    <source>
        <strain evidence="6">GCSL-Mp20</strain>
    </source>
</reference>
<dbReference type="InterPro" id="IPR000086">
    <property type="entry name" value="NUDIX_hydrolase_dom"/>
</dbReference>
<dbReference type="EMBL" id="LZEY01000005">
    <property type="protein sequence ID" value="OBU12484.1"/>
    <property type="molecule type" value="Genomic_DNA"/>
</dbReference>
<evidence type="ECO:0000256" key="2">
    <source>
        <dbReference type="ARBA" id="ARBA00022801"/>
    </source>
</evidence>